<dbReference type="AlphaFoldDB" id="A0A7T3V699"/>
<dbReference type="InterPro" id="IPR025079">
    <property type="entry name" value="DUF3943"/>
</dbReference>
<feature type="domain" description="DUF3943" evidence="2">
    <location>
        <begin position="94"/>
        <end position="175"/>
    </location>
</feature>
<sequence>MAVKKIPVFLCCFFLLFSEIPVFSQEVAFDSEILTEDAVGESETPVLKKHPLVGISGMLVANGVISGWNRFVTRSSWAQVTLDDILNFPNRTVSFDTDWYWTNFVLHPYQGALYYMGARNSNMNMLESFLVTCAGSAIWEWGCELNAPSINDLVYTTVGAFAVGEMLSRLSVEAAAKSGFWSVVINPMRLYTVPLTGEKPSGTTGNLRSLSLLAGMGCAAGGGFSGGDFDDSVEVFPAFGRAEANVVYGNPFALESSVPYGQFDLKAGFAVGRGSGVGVEKLDKLLMYDIHIFSDGMFFSFAPDWGENTDTTIGMSMLYDFMLHSFMEFSSLAPAFAIKQKVYLEGADFGWQTHLGAVLLGTSDYYYLRREKIPTDTSRGTVRDYGYTCGAEAAAALSFATPGGLSASLDLRAYGMYKYPFQKQWCDDTGIELFALADLCVEYAVSDTISMGISNTIFAKTCFFDEMPNASYALYSGSVYTRIRFI</sequence>
<feature type="signal peptide" evidence="1">
    <location>
        <begin position="1"/>
        <end position="24"/>
    </location>
</feature>
<dbReference type="KEGG" id="tper:IWA51_05010"/>
<proteinExistence type="predicted"/>
<dbReference type="RefSeq" id="WP_198443451.1">
    <property type="nucleotide sequence ID" value="NZ_CBCSHE010000004.1"/>
</dbReference>
<reference evidence="3 4" key="1">
    <citation type="submission" date="2020-11" db="EMBL/GenBank/DDBJ databases">
        <title>Treponema Peruensis nv. sp., first commensal Treponema isolated from human feces.</title>
        <authorList>
            <person name="Belkhou C."/>
            <person name="Raes J."/>
        </authorList>
    </citation>
    <scope>NUCLEOTIDE SEQUENCE [LARGE SCALE GENOMIC DNA]</scope>
    <source>
        <strain evidence="3 4">RCC2812</strain>
    </source>
</reference>
<evidence type="ECO:0000256" key="1">
    <source>
        <dbReference type="SAM" id="SignalP"/>
    </source>
</evidence>
<evidence type="ECO:0000313" key="3">
    <source>
        <dbReference type="EMBL" id="QQA01959.1"/>
    </source>
</evidence>
<dbReference type="EMBL" id="CP064936">
    <property type="protein sequence ID" value="QQA01959.1"/>
    <property type="molecule type" value="Genomic_DNA"/>
</dbReference>
<dbReference type="Pfam" id="PF13084">
    <property type="entry name" value="DUF3943"/>
    <property type="match status" value="1"/>
</dbReference>
<dbReference type="Proteomes" id="UP000595224">
    <property type="component" value="Chromosome"/>
</dbReference>
<evidence type="ECO:0000313" key="4">
    <source>
        <dbReference type="Proteomes" id="UP000595224"/>
    </source>
</evidence>
<organism evidence="3 4">
    <name type="scientific">Treponema peruense</name>
    <dbReference type="NCBI Taxonomy" id="2787628"/>
    <lineage>
        <taxon>Bacteria</taxon>
        <taxon>Pseudomonadati</taxon>
        <taxon>Spirochaetota</taxon>
        <taxon>Spirochaetia</taxon>
        <taxon>Spirochaetales</taxon>
        <taxon>Treponemataceae</taxon>
        <taxon>Treponema</taxon>
    </lineage>
</organism>
<evidence type="ECO:0000259" key="2">
    <source>
        <dbReference type="Pfam" id="PF13084"/>
    </source>
</evidence>
<accession>A0A7T3V699</accession>
<feature type="chain" id="PRO_5032405655" evidence="1">
    <location>
        <begin position="25"/>
        <end position="486"/>
    </location>
</feature>
<gene>
    <name evidence="3" type="ORF">IWA51_05010</name>
</gene>
<keyword evidence="1" id="KW-0732">Signal</keyword>
<protein>
    <submittedName>
        <fullName evidence="3">DUF3943 domain-containing protein</fullName>
    </submittedName>
</protein>
<keyword evidence="4" id="KW-1185">Reference proteome</keyword>
<name>A0A7T3V699_9SPIR</name>